<dbReference type="EMBL" id="BAAALV010000002">
    <property type="protein sequence ID" value="GAA1909281.1"/>
    <property type="molecule type" value="Genomic_DNA"/>
</dbReference>
<evidence type="ECO:0000313" key="3">
    <source>
        <dbReference type="Proteomes" id="UP001500784"/>
    </source>
</evidence>
<keyword evidence="3" id="KW-1185">Reference proteome</keyword>
<comment type="caution">
    <text evidence="2">The sequence shown here is derived from an EMBL/GenBank/DDBJ whole genome shotgun (WGS) entry which is preliminary data.</text>
</comment>
<evidence type="ECO:0000256" key="1">
    <source>
        <dbReference type="SAM" id="Phobius"/>
    </source>
</evidence>
<evidence type="ECO:0008006" key="4">
    <source>
        <dbReference type="Google" id="ProtNLM"/>
    </source>
</evidence>
<protein>
    <recommendedName>
        <fullName evidence="4">DUF805 domain-containing protein</fullName>
    </recommendedName>
</protein>
<dbReference type="Pfam" id="PF05656">
    <property type="entry name" value="DUF805"/>
    <property type="match status" value="1"/>
</dbReference>
<evidence type="ECO:0000313" key="2">
    <source>
        <dbReference type="EMBL" id="GAA1909281.1"/>
    </source>
</evidence>
<dbReference type="PANTHER" id="PTHR34980:SF2">
    <property type="entry name" value="INNER MEMBRANE PROTEIN YHAH-RELATED"/>
    <property type="match status" value="1"/>
</dbReference>
<name>A0ABP5AC99_9MICC</name>
<sequence length="171" mass="18472">MSQHSAPNPYVPAQPGATDLSQPLYGAGIGDAVKRFFKKYATFSGRASRSEYWWWMLVNFIVITALVIWMFAAAVGSVDPVTGDLEGTGFLFPYALIGLWSLATLVPSLALTVRRLHDGGFNGWLILLGLIPGVGGIAILVFSLMPSKPEGARFDAGAQQYGEYPQAPYQS</sequence>
<keyword evidence="1" id="KW-0812">Transmembrane</keyword>
<dbReference type="PANTHER" id="PTHR34980">
    <property type="entry name" value="INNER MEMBRANE PROTEIN-RELATED-RELATED"/>
    <property type="match status" value="1"/>
</dbReference>
<keyword evidence="1" id="KW-1133">Transmembrane helix</keyword>
<reference evidence="3" key="1">
    <citation type="journal article" date="2019" name="Int. J. Syst. Evol. Microbiol.">
        <title>The Global Catalogue of Microorganisms (GCM) 10K type strain sequencing project: providing services to taxonomists for standard genome sequencing and annotation.</title>
        <authorList>
            <consortium name="The Broad Institute Genomics Platform"/>
            <consortium name="The Broad Institute Genome Sequencing Center for Infectious Disease"/>
            <person name="Wu L."/>
            <person name="Ma J."/>
        </authorList>
    </citation>
    <scope>NUCLEOTIDE SEQUENCE [LARGE SCALE GENOMIC DNA]</scope>
    <source>
        <strain evidence="3">JCM 13316</strain>
    </source>
</reference>
<accession>A0ABP5AC99</accession>
<keyword evidence="1" id="KW-0472">Membrane</keyword>
<gene>
    <name evidence="2" type="ORF">GCM10009688_12260</name>
</gene>
<organism evidence="2 3">
    <name type="scientific">Arthrobacter gandavensis</name>
    <dbReference type="NCBI Taxonomy" id="169960"/>
    <lineage>
        <taxon>Bacteria</taxon>
        <taxon>Bacillati</taxon>
        <taxon>Actinomycetota</taxon>
        <taxon>Actinomycetes</taxon>
        <taxon>Micrococcales</taxon>
        <taxon>Micrococcaceae</taxon>
        <taxon>Arthrobacter</taxon>
    </lineage>
</organism>
<feature type="transmembrane region" description="Helical" evidence="1">
    <location>
        <begin position="92"/>
        <end position="113"/>
    </location>
</feature>
<proteinExistence type="predicted"/>
<dbReference type="InterPro" id="IPR008523">
    <property type="entry name" value="DUF805"/>
</dbReference>
<feature type="transmembrane region" description="Helical" evidence="1">
    <location>
        <begin position="125"/>
        <end position="145"/>
    </location>
</feature>
<dbReference type="RefSeq" id="WP_152225794.1">
    <property type="nucleotide sequence ID" value="NZ_BAAALV010000002.1"/>
</dbReference>
<feature type="transmembrane region" description="Helical" evidence="1">
    <location>
        <begin position="52"/>
        <end position="72"/>
    </location>
</feature>
<dbReference type="Proteomes" id="UP001500784">
    <property type="component" value="Unassembled WGS sequence"/>
</dbReference>